<sequence>MAVSMRFLAKASQSFESIVAHAPSPKALRTPKTPMSPKTPVVSPFAISPLSTLNRGLNFFPEEVEKRTKVSTHQRSVHFADESGPTFVGNFSRLLGGRFLQNTEDLSSPANAAAAASATRDAVLARLLRKEERDAPAWRGESIDWATLRTRHREEEVCRECRESKPRSGYSAGQWKRDADARVCRECVRNYAANNTPWQCNSCKAWKHEDAFARMYARPQCTFYRVCQTCEAQKRCYKCGTAKPESAFGAAAWKGRHADRRVCRDCAMKVKGAWRCAVCTERKARNDFSAWSRQRAAPQDGTQRCNACVPSAAKRAAAQRAKNSRARCRGRPARADARVYSCHGQRLPRSVAQRAIRRLAATRTKVAEEKRQQVIGLVREEIADRVRQKQAEDEVLFPRAQVPNRRKERQMAQSKTEIEAESVSTDTKPSRKRHMEPQQDKQAQPTPTKTQPRAQTTQVAQAEPAAKRAKHVSVSSEARKAPPPRRNSQAKPKQETQATPTAAQTTLAPPAKLAGHTAAEEMFQYACPFCEVSVTSTVRTGQVNHCRVCGKFFRVKDGHVAAKNLVYACPFCNGTVASNVRTGRINHRTACGNQFYVNEGTAVCLGPCDVPWATAETVLRGSAMGDSAQAQAPSQDELRPAWLRDEDAASMLGEAVADIGGKEKHQPLAARRPETLLCATDFRQRPMLFLRPEEWFSLLQELPELRVRDLDSLGSLGSNFLDLDLTSVVPSPDQSFECLQTDLDTSSFAEEKLRQKQAEIDAMDERGSCFCVCFCLEHGVTSWIHGSSLFSTLGNQG</sequence>
<feature type="compositionally biased region" description="Low complexity" evidence="1">
    <location>
        <begin position="495"/>
        <end position="509"/>
    </location>
</feature>
<gene>
    <name evidence="2" type="ORF">CCMP2556_LOCUS19885</name>
</gene>
<dbReference type="EMBL" id="CAXAMN010011447">
    <property type="protein sequence ID" value="CAK9035361.1"/>
    <property type="molecule type" value="Genomic_DNA"/>
</dbReference>
<evidence type="ECO:0000313" key="3">
    <source>
        <dbReference type="Proteomes" id="UP001642484"/>
    </source>
</evidence>
<protein>
    <submittedName>
        <fullName evidence="2">Uncharacterized protein</fullName>
    </submittedName>
</protein>
<proteinExistence type="predicted"/>
<name>A0ABP0L9A4_9DINO</name>
<evidence type="ECO:0000256" key="1">
    <source>
        <dbReference type="SAM" id="MobiDB-lite"/>
    </source>
</evidence>
<dbReference type="Proteomes" id="UP001642484">
    <property type="component" value="Unassembled WGS sequence"/>
</dbReference>
<organism evidence="2 3">
    <name type="scientific">Durusdinium trenchii</name>
    <dbReference type="NCBI Taxonomy" id="1381693"/>
    <lineage>
        <taxon>Eukaryota</taxon>
        <taxon>Sar</taxon>
        <taxon>Alveolata</taxon>
        <taxon>Dinophyceae</taxon>
        <taxon>Suessiales</taxon>
        <taxon>Symbiodiniaceae</taxon>
        <taxon>Durusdinium</taxon>
    </lineage>
</organism>
<feature type="compositionally biased region" description="Polar residues" evidence="1">
    <location>
        <begin position="440"/>
        <end position="460"/>
    </location>
</feature>
<reference evidence="2 3" key="1">
    <citation type="submission" date="2024-02" db="EMBL/GenBank/DDBJ databases">
        <authorList>
            <person name="Chen Y."/>
            <person name="Shah S."/>
            <person name="Dougan E. K."/>
            <person name="Thang M."/>
            <person name="Chan C."/>
        </authorList>
    </citation>
    <scope>NUCLEOTIDE SEQUENCE [LARGE SCALE GENOMIC DNA]</scope>
</reference>
<comment type="caution">
    <text evidence="2">The sequence shown here is derived from an EMBL/GenBank/DDBJ whole genome shotgun (WGS) entry which is preliminary data.</text>
</comment>
<evidence type="ECO:0000313" key="2">
    <source>
        <dbReference type="EMBL" id="CAK9035361.1"/>
    </source>
</evidence>
<keyword evidence="3" id="KW-1185">Reference proteome</keyword>
<accession>A0ABP0L9A4</accession>
<feature type="region of interest" description="Disordered" evidence="1">
    <location>
        <begin position="397"/>
        <end position="509"/>
    </location>
</feature>